<feature type="domain" description="Elongation factor G-binding protein C-terminal treble-clef zinc-finger" evidence="1">
    <location>
        <begin position="8"/>
        <end position="160"/>
    </location>
</feature>
<comment type="caution">
    <text evidence="2">The sequence shown here is derived from an EMBL/GenBank/DDBJ whole genome shotgun (WGS) entry which is preliminary data.</text>
</comment>
<dbReference type="Proteomes" id="UP000462152">
    <property type="component" value="Unassembled WGS sequence"/>
</dbReference>
<protein>
    <submittedName>
        <fullName evidence="2">FBP domain-containing protein</fullName>
    </submittedName>
</protein>
<evidence type="ECO:0000313" key="3">
    <source>
        <dbReference type="Proteomes" id="UP000462152"/>
    </source>
</evidence>
<gene>
    <name evidence="2" type="ORF">GMA10_12305</name>
</gene>
<dbReference type="EMBL" id="WOGT01000011">
    <property type="protein sequence ID" value="MUN55981.1"/>
    <property type="molecule type" value="Genomic_DNA"/>
</dbReference>
<name>A0A7M3SW16_9MICC</name>
<reference evidence="2 3" key="1">
    <citation type="submission" date="2019-12" db="EMBL/GenBank/DDBJ databases">
        <authorList>
            <person name="Li J."/>
            <person name="Shi Y."/>
            <person name="Xu G."/>
            <person name="Xiao D."/>
            <person name="Ran X."/>
        </authorList>
    </citation>
    <scope>NUCLEOTIDE SEQUENCE [LARGE SCALE GENOMIC DNA]</scope>
    <source>
        <strain evidence="2 3">JCM 15915</strain>
    </source>
</reference>
<sequence>MRPLSETEIRHSFINCSQGEAQRIHLPGQLARTDWGSQAFLGWIDPKSPHRGYVVAETANGPEGVVLHRTPHRGKPMAQMCQFCLTLHGGTGVSMYSAQRPATKKERYSSLGTYLCSDLGCADYAVSRKRPEGIRQMEETITIEDRKERTSDNVERFILRLKERSRS</sequence>
<accession>A0A7M3SW16</accession>
<evidence type="ECO:0000259" key="1">
    <source>
        <dbReference type="Pfam" id="PF16571"/>
    </source>
</evidence>
<dbReference type="InterPro" id="IPR032330">
    <property type="entry name" value="EF-G-binding_C"/>
</dbReference>
<dbReference type="AlphaFoldDB" id="A0A7M3SW16"/>
<dbReference type="RefSeq" id="WP_129315855.1">
    <property type="nucleotide sequence ID" value="NZ_CP197643.1"/>
</dbReference>
<keyword evidence="3" id="KW-1185">Reference proteome</keyword>
<proteinExistence type="predicted"/>
<organism evidence="2 3">
    <name type="scientific">Rothia koreensis</name>
    <dbReference type="NCBI Taxonomy" id="592378"/>
    <lineage>
        <taxon>Bacteria</taxon>
        <taxon>Bacillati</taxon>
        <taxon>Actinomycetota</taxon>
        <taxon>Actinomycetes</taxon>
        <taxon>Micrococcales</taxon>
        <taxon>Micrococcaceae</taxon>
        <taxon>Rothia</taxon>
    </lineage>
</organism>
<dbReference type="OrthoDB" id="4171838at2"/>
<evidence type="ECO:0000313" key="2">
    <source>
        <dbReference type="EMBL" id="MUN55981.1"/>
    </source>
</evidence>
<dbReference type="Pfam" id="PF16571">
    <property type="entry name" value="FBP_C"/>
    <property type="match status" value="1"/>
</dbReference>